<dbReference type="SUPFAM" id="SSF48557">
    <property type="entry name" value="L-aspartase-like"/>
    <property type="match status" value="1"/>
</dbReference>
<dbReference type="Proteomes" id="UP000238523">
    <property type="component" value="Plasmid pRLN1"/>
</dbReference>
<evidence type="ECO:0000313" key="2">
    <source>
        <dbReference type="Proteomes" id="UP000238523"/>
    </source>
</evidence>
<accession>A0A2K9ZDL1</accession>
<dbReference type="CDD" id="cd00332">
    <property type="entry name" value="PAL-HAL"/>
    <property type="match status" value="1"/>
</dbReference>
<dbReference type="Gene3D" id="1.10.275.10">
    <property type="entry name" value="Fumarase/aspartase (N-terminal domain)"/>
    <property type="match status" value="1"/>
</dbReference>
<sequence>MPHSNKRSQNFAPVRLGASPTTIQDIADIAAGARVTLCPDAVDGMSKVQNLLLQAIEANRPIYGLTTGVGDLYTVKLQPEDISRAQLNMLLSHASGMGTPLDPPAVRAIMATMIKALLQGCSGVSAGLVETMSEMLNRGVIPWSPAKGSVGYLIATSHIGLVIFGEGRAWYEGELLSGCEAMTRAGIAIKAPGPREGHALISGTYEITGIGALAVHQAEQLVAIADIAGAMSLEALKGNSRGYDERLQRMRPHPGQVATASRLRSLLSDSEVLAKHRDHRLQDALSLRCIPQVHGGVRDALAYCRDVLTIEINSVTDNPVFVIEDEELVPLPGGNGHGAPTALALDVLAIAIAHVSTMSQARSDRLTNGHISELPPFLMGASGANSGFMIPPYAAAAIAGDNRSLAAPASVHTVTTCASQEDHVSMGVSAAMQARTAADNLADILTIELICAAQGLEFHRPLRPGRGTGAAYDAIRQVVPPRDSDRAMYPELRAVRDLIDNGTIAGAVDRALAVNV</sequence>
<evidence type="ECO:0000313" key="1">
    <source>
        <dbReference type="EMBL" id="AUW46131.1"/>
    </source>
</evidence>
<dbReference type="RefSeq" id="WP_105008802.1">
    <property type="nucleotide sequence ID" value="NZ_CP025013.1"/>
</dbReference>
<dbReference type="Pfam" id="PF00221">
    <property type="entry name" value="Lyase_aromatic"/>
    <property type="match status" value="1"/>
</dbReference>
<reference evidence="1 2" key="1">
    <citation type="submission" date="2017-11" db="EMBL/GenBank/DDBJ databases">
        <title>Complete genome of Rhizobium leguminosarum Norway, an ineffective micro-symbiont.</title>
        <authorList>
            <person name="Hoffrichter A."/>
            <person name="Liang J."/>
            <person name="Brachmann A."/>
            <person name="Marin M."/>
        </authorList>
    </citation>
    <scope>NUCLEOTIDE SEQUENCE [LARGE SCALE GENOMIC DNA]</scope>
    <source>
        <strain evidence="1 2">Norway</strain>
        <plasmid evidence="2">Plasmid prln1</plasmid>
    </source>
</reference>
<dbReference type="PANTHER" id="PTHR10362">
    <property type="entry name" value="HISTIDINE AMMONIA-LYASE"/>
    <property type="match status" value="1"/>
</dbReference>
<dbReference type="EMBL" id="CP025013">
    <property type="protein sequence ID" value="AUW46131.1"/>
    <property type="molecule type" value="Genomic_DNA"/>
</dbReference>
<dbReference type="EC" id="4.3.1.3" evidence="1"/>
<protein>
    <submittedName>
        <fullName evidence="1">Histidine ammonia-lyase</fullName>
        <ecNumber evidence="1">4.3.1.3</ecNumber>
    </submittedName>
</protein>
<dbReference type="AlphaFoldDB" id="A0A2K9ZDL1"/>
<dbReference type="Gene3D" id="1.20.200.10">
    <property type="entry name" value="Fumarase/aspartase (Central domain)"/>
    <property type="match status" value="1"/>
</dbReference>
<organism evidence="1 2">
    <name type="scientific">Rhizobium leguminosarum</name>
    <dbReference type="NCBI Taxonomy" id="384"/>
    <lineage>
        <taxon>Bacteria</taxon>
        <taxon>Pseudomonadati</taxon>
        <taxon>Pseudomonadota</taxon>
        <taxon>Alphaproteobacteria</taxon>
        <taxon>Hyphomicrobiales</taxon>
        <taxon>Rhizobiaceae</taxon>
        <taxon>Rhizobium/Agrobacterium group</taxon>
        <taxon>Rhizobium</taxon>
    </lineage>
</organism>
<dbReference type="InterPro" id="IPR008948">
    <property type="entry name" value="L-Aspartase-like"/>
</dbReference>
<dbReference type="GO" id="GO:0004397">
    <property type="term" value="F:histidine ammonia-lyase activity"/>
    <property type="evidence" value="ECO:0007669"/>
    <property type="project" value="UniProtKB-EC"/>
</dbReference>
<dbReference type="InterPro" id="IPR001106">
    <property type="entry name" value="Aromatic_Lyase"/>
</dbReference>
<geneLocation type="plasmid" evidence="2">
    <name>prln1</name>
</geneLocation>
<name>A0A2K9ZDL1_RHILE</name>
<proteinExistence type="predicted"/>
<gene>
    <name evidence="1" type="primary">hutH</name>
    <name evidence="1" type="ORF">CUJ84_pRLN1000675</name>
</gene>
<keyword evidence="1" id="KW-0614">Plasmid</keyword>
<keyword evidence="1" id="KW-0456">Lyase</keyword>
<dbReference type="InterPro" id="IPR024083">
    <property type="entry name" value="Fumarase/histidase_N"/>
</dbReference>